<dbReference type="PRINTS" id="PR00070">
    <property type="entry name" value="DHFR"/>
</dbReference>
<dbReference type="PANTHER" id="PTHR48069:SF3">
    <property type="entry name" value="DIHYDROFOLATE REDUCTASE"/>
    <property type="match status" value="1"/>
</dbReference>
<organism evidence="9 10">
    <name type="scientific">Clostridium cellulovorans (strain ATCC 35296 / DSM 3052 / OCM 3 / 743B)</name>
    <dbReference type="NCBI Taxonomy" id="573061"/>
    <lineage>
        <taxon>Bacteria</taxon>
        <taxon>Bacillati</taxon>
        <taxon>Bacillota</taxon>
        <taxon>Clostridia</taxon>
        <taxon>Eubacteriales</taxon>
        <taxon>Clostridiaceae</taxon>
        <taxon>Clostridium</taxon>
    </lineage>
</organism>
<name>D9SKY2_CLOC7</name>
<gene>
    <name evidence="9" type="ordered locus">Clocel_3888</name>
</gene>
<keyword evidence="6 7" id="KW-0560">Oxidoreductase</keyword>
<dbReference type="HOGENOM" id="CLU_043966_5_2_9"/>
<keyword evidence="4 7" id="KW-0554">One-carbon metabolism</keyword>
<comment type="function">
    <text evidence="7">Key enzyme in folate metabolism. Catalyzes an essential reaction for de novo glycine and purine synthesis, and for DNA precursor synthesis.</text>
</comment>
<dbReference type="KEGG" id="ccb:Clocel_3888"/>
<dbReference type="GO" id="GO:0046452">
    <property type="term" value="P:dihydrofolate metabolic process"/>
    <property type="evidence" value="ECO:0007669"/>
    <property type="project" value="TreeGrafter"/>
</dbReference>
<dbReference type="GO" id="GO:0046655">
    <property type="term" value="P:folic acid metabolic process"/>
    <property type="evidence" value="ECO:0007669"/>
    <property type="project" value="TreeGrafter"/>
</dbReference>
<dbReference type="Gene3D" id="3.40.430.10">
    <property type="entry name" value="Dihydrofolate Reductase, subunit A"/>
    <property type="match status" value="1"/>
</dbReference>
<dbReference type="OrthoDB" id="9804315at2"/>
<dbReference type="eggNOG" id="COG0262">
    <property type="taxonomic scope" value="Bacteria"/>
</dbReference>
<dbReference type="GO" id="GO:0050661">
    <property type="term" value="F:NADP binding"/>
    <property type="evidence" value="ECO:0007669"/>
    <property type="project" value="InterPro"/>
</dbReference>
<keyword evidence="10" id="KW-1185">Reference proteome</keyword>
<dbReference type="GO" id="GO:0004146">
    <property type="term" value="F:dihydrofolate reductase activity"/>
    <property type="evidence" value="ECO:0007669"/>
    <property type="project" value="UniProtKB-EC"/>
</dbReference>
<evidence type="ECO:0000256" key="1">
    <source>
        <dbReference type="ARBA" id="ARBA00004903"/>
    </source>
</evidence>
<accession>D9SKY2</accession>
<evidence type="ECO:0000256" key="4">
    <source>
        <dbReference type="ARBA" id="ARBA00022563"/>
    </source>
</evidence>
<evidence type="ECO:0000313" key="9">
    <source>
        <dbReference type="EMBL" id="ADL53554.1"/>
    </source>
</evidence>
<dbReference type="PANTHER" id="PTHR48069">
    <property type="entry name" value="DIHYDROFOLATE REDUCTASE"/>
    <property type="match status" value="1"/>
</dbReference>
<proteinExistence type="inferred from homology"/>
<comment type="similarity">
    <text evidence="2 7">Belongs to the dihydrofolate reductase family.</text>
</comment>
<dbReference type="UniPathway" id="UPA00077">
    <property type="reaction ID" value="UER00158"/>
</dbReference>
<dbReference type="CDD" id="cd00209">
    <property type="entry name" value="DHFR"/>
    <property type="match status" value="1"/>
</dbReference>
<dbReference type="PROSITE" id="PS51330">
    <property type="entry name" value="DHFR_2"/>
    <property type="match status" value="1"/>
</dbReference>
<feature type="domain" description="DHFR" evidence="8">
    <location>
        <begin position="1"/>
        <end position="161"/>
    </location>
</feature>
<protein>
    <recommendedName>
        <fullName evidence="3 7">Dihydrofolate reductase</fullName>
        <ecNumber evidence="3 7">1.5.1.3</ecNumber>
    </recommendedName>
</protein>
<dbReference type="GO" id="GO:0006730">
    <property type="term" value="P:one-carbon metabolic process"/>
    <property type="evidence" value="ECO:0007669"/>
    <property type="project" value="UniProtKB-KW"/>
</dbReference>
<evidence type="ECO:0000256" key="7">
    <source>
        <dbReference type="PIRNR" id="PIRNR000194"/>
    </source>
</evidence>
<evidence type="ECO:0000256" key="2">
    <source>
        <dbReference type="ARBA" id="ARBA00009539"/>
    </source>
</evidence>
<dbReference type="InterPro" id="IPR012259">
    <property type="entry name" value="DHFR"/>
</dbReference>
<dbReference type="Pfam" id="PF00186">
    <property type="entry name" value="DHFR_1"/>
    <property type="match status" value="1"/>
</dbReference>
<dbReference type="EC" id="1.5.1.3" evidence="3 7"/>
<evidence type="ECO:0000313" key="10">
    <source>
        <dbReference type="Proteomes" id="UP000002730"/>
    </source>
</evidence>
<sequence>MLSIIVAKSQNHVIGKDNELIWRISEDLKRFKKLTMGNTIIMGRKTFESLPGILEGRHHIVITRNKDYKVDNENVTVLYDINQVKNCIKEDQENFIIGGEQIYKELLPSTDKIYLTEVDREADGDAYFPILDEKAWIVKNQSEVFCDEKNDLQFKYVDLVRAK</sequence>
<dbReference type="EMBL" id="CP002160">
    <property type="protein sequence ID" value="ADL53554.1"/>
    <property type="molecule type" value="Genomic_DNA"/>
</dbReference>
<evidence type="ECO:0000256" key="5">
    <source>
        <dbReference type="ARBA" id="ARBA00022857"/>
    </source>
</evidence>
<dbReference type="InterPro" id="IPR024072">
    <property type="entry name" value="DHFR-like_dom_sf"/>
</dbReference>
<dbReference type="PIRSF" id="PIRSF000194">
    <property type="entry name" value="DHFR"/>
    <property type="match status" value="1"/>
</dbReference>
<dbReference type="GO" id="GO:0005829">
    <property type="term" value="C:cytosol"/>
    <property type="evidence" value="ECO:0007669"/>
    <property type="project" value="TreeGrafter"/>
</dbReference>
<dbReference type="GO" id="GO:0046654">
    <property type="term" value="P:tetrahydrofolate biosynthetic process"/>
    <property type="evidence" value="ECO:0007669"/>
    <property type="project" value="UniProtKB-UniPathway"/>
</dbReference>
<comment type="catalytic activity">
    <reaction evidence="7">
        <text>(6S)-5,6,7,8-tetrahydrofolate + NADP(+) = 7,8-dihydrofolate + NADPH + H(+)</text>
        <dbReference type="Rhea" id="RHEA:15009"/>
        <dbReference type="ChEBI" id="CHEBI:15378"/>
        <dbReference type="ChEBI" id="CHEBI:57451"/>
        <dbReference type="ChEBI" id="CHEBI:57453"/>
        <dbReference type="ChEBI" id="CHEBI:57783"/>
        <dbReference type="ChEBI" id="CHEBI:58349"/>
        <dbReference type="EC" id="1.5.1.3"/>
    </reaction>
</comment>
<dbReference type="RefSeq" id="WP_010073895.1">
    <property type="nucleotide sequence ID" value="NC_014393.1"/>
</dbReference>
<evidence type="ECO:0000256" key="3">
    <source>
        <dbReference type="ARBA" id="ARBA00012856"/>
    </source>
</evidence>
<evidence type="ECO:0000259" key="8">
    <source>
        <dbReference type="PROSITE" id="PS51330"/>
    </source>
</evidence>
<dbReference type="AlphaFoldDB" id="D9SKY2"/>
<dbReference type="SUPFAM" id="SSF53597">
    <property type="entry name" value="Dihydrofolate reductase-like"/>
    <property type="match status" value="1"/>
</dbReference>
<evidence type="ECO:0000256" key="6">
    <source>
        <dbReference type="ARBA" id="ARBA00023002"/>
    </source>
</evidence>
<dbReference type="STRING" id="573061.Clocel_3888"/>
<dbReference type="Proteomes" id="UP000002730">
    <property type="component" value="Chromosome"/>
</dbReference>
<comment type="pathway">
    <text evidence="1 7">Cofactor biosynthesis; tetrahydrofolate biosynthesis; 5,6,7,8-tetrahydrofolate from 7,8-dihydrofolate: step 1/1.</text>
</comment>
<dbReference type="InterPro" id="IPR001796">
    <property type="entry name" value="DHFR_dom"/>
</dbReference>
<keyword evidence="5 7" id="KW-0521">NADP</keyword>
<reference evidence="9 10" key="1">
    <citation type="submission" date="2010-08" db="EMBL/GenBank/DDBJ databases">
        <title>Complete sequence of Clostridium cellulovorans 743B.</title>
        <authorList>
            <consortium name="US DOE Joint Genome Institute"/>
            <person name="Lucas S."/>
            <person name="Copeland A."/>
            <person name="Lapidus A."/>
            <person name="Cheng J.-F."/>
            <person name="Bruce D."/>
            <person name="Goodwin L."/>
            <person name="Pitluck S."/>
            <person name="Chertkov O."/>
            <person name="Detter J.C."/>
            <person name="Han C."/>
            <person name="Tapia R."/>
            <person name="Land M."/>
            <person name="Hauser L."/>
            <person name="Chang Y.-J."/>
            <person name="Jeffries C."/>
            <person name="Kyrpides N."/>
            <person name="Ivanova N."/>
            <person name="Mikhailova N."/>
            <person name="Hemme C.L."/>
            <person name="Woyke T."/>
        </authorList>
    </citation>
    <scope>NUCLEOTIDE SEQUENCE [LARGE SCALE GENOMIC DNA]</scope>
    <source>
        <strain evidence="10">ATCC 35296 / DSM 3052 / OCM 3 / 743B</strain>
    </source>
</reference>